<keyword evidence="3" id="KW-1185">Reference proteome</keyword>
<gene>
    <name evidence="2" type="ORF">JRQ81_000254</name>
</gene>
<evidence type="ECO:0000256" key="1">
    <source>
        <dbReference type="SAM" id="MobiDB-lite"/>
    </source>
</evidence>
<name>A0A9Q0Y7P7_9SAUR</name>
<evidence type="ECO:0000313" key="2">
    <source>
        <dbReference type="EMBL" id="KAJ7344304.1"/>
    </source>
</evidence>
<sequence length="73" mass="7867">MAPAYQTAQPYGRPPLGHVAPHNCDIGGGTSRSKTCAHSEAEAMRYAMRRDTPINASGSALFENRTGTREIYA</sequence>
<dbReference type="AlphaFoldDB" id="A0A9Q0Y7P7"/>
<dbReference type="EMBL" id="JAPFRF010000001">
    <property type="protein sequence ID" value="KAJ7344304.1"/>
    <property type="molecule type" value="Genomic_DNA"/>
</dbReference>
<proteinExistence type="predicted"/>
<evidence type="ECO:0000313" key="3">
    <source>
        <dbReference type="Proteomes" id="UP001142489"/>
    </source>
</evidence>
<reference evidence="2" key="1">
    <citation type="journal article" date="2023" name="DNA Res.">
        <title>Chromosome-level genome assembly of Phrynocephalus forsythii using third-generation DNA sequencing and Hi-C analysis.</title>
        <authorList>
            <person name="Qi Y."/>
            <person name="Zhao W."/>
            <person name="Zhao Y."/>
            <person name="Niu C."/>
            <person name="Cao S."/>
            <person name="Zhang Y."/>
        </authorList>
    </citation>
    <scope>NUCLEOTIDE SEQUENCE</scope>
    <source>
        <tissue evidence="2">Muscle</tissue>
    </source>
</reference>
<dbReference type="Proteomes" id="UP001142489">
    <property type="component" value="Unassembled WGS sequence"/>
</dbReference>
<accession>A0A9Q0Y7P7</accession>
<feature type="region of interest" description="Disordered" evidence="1">
    <location>
        <begin position="1"/>
        <end position="31"/>
    </location>
</feature>
<protein>
    <submittedName>
        <fullName evidence="2">Uncharacterized protein</fullName>
    </submittedName>
</protein>
<organism evidence="2 3">
    <name type="scientific">Phrynocephalus forsythii</name>
    <dbReference type="NCBI Taxonomy" id="171643"/>
    <lineage>
        <taxon>Eukaryota</taxon>
        <taxon>Metazoa</taxon>
        <taxon>Chordata</taxon>
        <taxon>Craniata</taxon>
        <taxon>Vertebrata</taxon>
        <taxon>Euteleostomi</taxon>
        <taxon>Lepidosauria</taxon>
        <taxon>Squamata</taxon>
        <taxon>Bifurcata</taxon>
        <taxon>Unidentata</taxon>
        <taxon>Episquamata</taxon>
        <taxon>Toxicofera</taxon>
        <taxon>Iguania</taxon>
        <taxon>Acrodonta</taxon>
        <taxon>Agamidae</taxon>
        <taxon>Agaminae</taxon>
        <taxon>Phrynocephalus</taxon>
    </lineage>
</organism>
<comment type="caution">
    <text evidence="2">The sequence shown here is derived from an EMBL/GenBank/DDBJ whole genome shotgun (WGS) entry which is preliminary data.</text>
</comment>